<protein>
    <submittedName>
        <fullName evidence="1">Uncharacterized protein</fullName>
    </submittedName>
</protein>
<proteinExistence type="predicted"/>
<evidence type="ECO:0000313" key="1">
    <source>
        <dbReference type="EMBL" id="NEV62194.1"/>
    </source>
</evidence>
<accession>A0A6M0JYM7</accession>
<comment type="caution">
    <text evidence="1">The sequence shown here is derived from an EMBL/GenBank/DDBJ whole genome shotgun (WGS) entry which is preliminary data.</text>
</comment>
<evidence type="ECO:0000313" key="2">
    <source>
        <dbReference type="Proteomes" id="UP000483379"/>
    </source>
</evidence>
<sequence>MLTINDLTVRRDLDAAAMTNVRGGFALSDLDSFLGTGIFNTPTIDYGTHLLAQEQALAVNQAGNIGGLNLVISDQTQNGVSGQVAI</sequence>
<keyword evidence="2" id="KW-1185">Reference proteome</keyword>
<dbReference type="RefSeq" id="WP_164452665.1">
    <property type="nucleotide sequence ID" value="NZ_JAAIJQ010000023.1"/>
</dbReference>
<name>A0A6M0JYM7_9GAMM</name>
<dbReference type="EMBL" id="JAAIJQ010000023">
    <property type="protein sequence ID" value="NEV62194.1"/>
    <property type="molecule type" value="Genomic_DNA"/>
</dbReference>
<dbReference type="Proteomes" id="UP000483379">
    <property type="component" value="Unassembled WGS sequence"/>
</dbReference>
<organism evidence="1 2">
    <name type="scientific">Thiorhodococcus minor</name>
    <dbReference type="NCBI Taxonomy" id="57489"/>
    <lineage>
        <taxon>Bacteria</taxon>
        <taxon>Pseudomonadati</taxon>
        <taxon>Pseudomonadota</taxon>
        <taxon>Gammaproteobacteria</taxon>
        <taxon>Chromatiales</taxon>
        <taxon>Chromatiaceae</taxon>
        <taxon>Thiorhodococcus</taxon>
    </lineage>
</organism>
<dbReference type="AlphaFoldDB" id="A0A6M0JYM7"/>
<gene>
    <name evidence="1" type="ORF">G3446_09875</name>
</gene>
<reference evidence="1 2" key="1">
    <citation type="submission" date="2020-02" db="EMBL/GenBank/DDBJ databases">
        <title>Genome sequences of Thiorhodococcus mannitoliphagus and Thiorhodococcus minor, purple sulfur photosynthetic bacteria in the gammaproteobacterial family, Chromatiaceae.</title>
        <authorList>
            <person name="Aviles F.A."/>
            <person name="Meyer T.E."/>
            <person name="Kyndt J.A."/>
        </authorList>
    </citation>
    <scope>NUCLEOTIDE SEQUENCE [LARGE SCALE GENOMIC DNA]</scope>
    <source>
        <strain evidence="1 2">DSM 11518</strain>
    </source>
</reference>